<feature type="signal peptide" evidence="1">
    <location>
        <begin position="1"/>
        <end position="27"/>
    </location>
</feature>
<dbReference type="Gene3D" id="3.40.50.1110">
    <property type="entry name" value="SGNH hydrolase"/>
    <property type="match status" value="1"/>
</dbReference>
<reference evidence="3 4" key="1">
    <citation type="submission" date="2022-04" db="EMBL/GenBank/DDBJ databases">
        <title>Identification of a novel bacterium isolated from mangrove sediments.</title>
        <authorList>
            <person name="Pan X."/>
        </authorList>
    </citation>
    <scope>NUCLEOTIDE SEQUENCE [LARGE SCALE GENOMIC DNA]</scope>
    <source>
        <strain evidence="3 4">B2638</strain>
    </source>
</reference>
<name>A0ABT0BLG6_9SPHN</name>
<accession>A0ABT0BLG6</accession>
<protein>
    <submittedName>
        <fullName evidence="3">SGNH/GDSL hydrolase family protein</fullName>
    </submittedName>
</protein>
<evidence type="ECO:0000256" key="1">
    <source>
        <dbReference type="SAM" id="SignalP"/>
    </source>
</evidence>
<dbReference type="InterPro" id="IPR013830">
    <property type="entry name" value="SGNH_hydro"/>
</dbReference>
<evidence type="ECO:0000259" key="2">
    <source>
        <dbReference type="Pfam" id="PF13472"/>
    </source>
</evidence>
<dbReference type="SUPFAM" id="SSF52266">
    <property type="entry name" value="SGNH hydrolase"/>
    <property type="match status" value="1"/>
</dbReference>
<sequence>MFKKAYRTAASLTKPGLIAMFTASTLASCAGTAPVPSAKLPITGQYVAMGSSYAAGPMLGSPKPGTPSRCGRDNNNYATLLAARMGLDLIDVSCSGATTAHILGPWKELPAQLDALTPDTRLVTVTIGGNDVNYVRNVYVASCNPAGHKCPPLLLPTEADWQNLEAHLTAIGREVHARSPKATLVFVEYVTLVPDGKVCAAVPLSDTKAATMREQGKRLAAVTAQAAKETGALLIDTSALSAHHTPCDADPWSMGAPNTGPGAPWHPSAAGMRSIADALVRKLQG</sequence>
<feature type="chain" id="PRO_5047450050" evidence="1">
    <location>
        <begin position="28"/>
        <end position="285"/>
    </location>
</feature>
<dbReference type="Proteomes" id="UP001202281">
    <property type="component" value="Unassembled WGS sequence"/>
</dbReference>
<proteinExistence type="predicted"/>
<evidence type="ECO:0000313" key="3">
    <source>
        <dbReference type="EMBL" id="MCJ2185884.1"/>
    </source>
</evidence>
<keyword evidence="1" id="KW-0732">Signal</keyword>
<dbReference type="PANTHER" id="PTHR37981">
    <property type="entry name" value="LIPASE 2"/>
    <property type="match status" value="1"/>
</dbReference>
<dbReference type="EMBL" id="JALHLG010000003">
    <property type="protein sequence ID" value="MCJ2185884.1"/>
    <property type="molecule type" value="Genomic_DNA"/>
</dbReference>
<organism evidence="3 4">
    <name type="scientific">Novosphingobium beihaiensis</name>
    <dbReference type="NCBI Taxonomy" id="2930389"/>
    <lineage>
        <taxon>Bacteria</taxon>
        <taxon>Pseudomonadati</taxon>
        <taxon>Pseudomonadota</taxon>
        <taxon>Alphaproteobacteria</taxon>
        <taxon>Sphingomonadales</taxon>
        <taxon>Sphingomonadaceae</taxon>
        <taxon>Novosphingobium</taxon>
    </lineage>
</organism>
<dbReference type="InterPro" id="IPR037460">
    <property type="entry name" value="SEST-like"/>
</dbReference>
<keyword evidence="3" id="KW-0378">Hydrolase</keyword>
<feature type="domain" description="SGNH hydrolase-type esterase" evidence="2">
    <location>
        <begin position="48"/>
        <end position="273"/>
    </location>
</feature>
<dbReference type="GO" id="GO:0016787">
    <property type="term" value="F:hydrolase activity"/>
    <property type="evidence" value="ECO:0007669"/>
    <property type="project" value="UniProtKB-KW"/>
</dbReference>
<comment type="caution">
    <text evidence="3">The sequence shown here is derived from an EMBL/GenBank/DDBJ whole genome shotgun (WGS) entry which is preliminary data.</text>
</comment>
<dbReference type="RefSeq" id="WP_243917959.1">
    <property type="nucleotide sequence ID" value="NZ_JALHLG010000003.1"/>
</dbReference>
<dbReference type="PROSITE" id="PS51257">
    <property type="entry name" value="PROKAR_LIPOPROTEIN"/>
    <property type="match status" value="1"/>
</dbReference>
<dbReference type="CDD" id="cd01823">
    <property type="entry name" value="SEST_like"/>
    <property type="match status" value="1"/>
</dbReference>
<dbReference type="InterPro" id="IPR036514">
    <property type="entry name" value="SGNH_hydro_sf"/>
</dbReference>
<dbReference type="PANTHER" id="PTHR37981:SF1">
    <property type="entry name" value="SGNH HYDROLASE-TYPE ESTERASE DOMAIN-CONTAINING PROTEIN"/>
    <property type="match status" value="1"/>
</dbReference>
<dbReference type="Pfam" id="PF13472">
    <property type="entry name" value="Lipase_GDSL_2"/>
    <property type="match status" value="1"/>
</dbReference>
<gene>
    <name evidence="3" type="ORF">MTR66_03530</name>
</gene>
<keyword evidence="4" id="KW-1185">Reference proteome</keyword>
<evidence type="ECO:0000313" key="4">
    <source>
        <dbReference type="Proteomes" id="UP001202281"/>
    </source>
</evidence>